<dbReference type="RefSeq" id="XP_020074001.1">
    <property type="nucleotide sequence ID" value="XM_020220312.1"/>
</dbReference>
<feature type="compositionally biased region" description="Polar residues" evidence="1">
    <location>
        <begin position="1"/>
        <end position="17"/>
    </location>
</feature>
<dbReference type="InterPro" id="IPR036638">
    <property type="entry name" value="HLH_DNA-bd_sf"/>
</dbReference>
<keyword evidence="4" id="KW-1185">Reference proteome</keyword>
<dbReference type="CDD" id="cd11395">
    <property type="entry name" value="bHLHzip_SREBP_like"/>
    <property type="match status" value="1"/>
</dbReference>
<dbReference type="PANTHER" id="PTHR47336">
    <property type="entry name" value="TRANSCRIPTION FACTOR HMS1-RELATED"/>
    <property type="match status" value="1"/>
</dbReference>
<dbReference type="Pfam" id="PF00010">
    <property type="entry name" value="HLH"/>
    <property type="match status" value="1"/>
</dbReference>
<dbReference type="AlphaFoldDB" id="A0A1E4RCF4"/>
<dbReference type="GeneID" id="30994862"/>
<accession>A0A1E4RCF4</accession>
<organism evidence="3 4">
    <name type="scientific">Hyphopichia burtonii NRRL Y-1933</name>
    <dbReference type="NCBI Taxonomy" id="984485"/>
    <lineage>
        <taxon>Eukaryota</taxon>
        <taxon>Fungi</taxon>
        <taxon>Dikarya</taxon>
        <taxon>Ascomycota</taxon>
        <taxon>Saccharomycotina</taxon>
        <taxon>Pichiomycetes</taxon>
        <taxon>Debaryomycetaceae</taxon>
        <taxon>Hyphopichia</taxon>
    </lineage>
</organism>
<dbReference type="STRING" id="984485.A0A1E4RCF4"/>
<name>A0A1E4RCF4_9ASCO</name>
<dbReference type="GO" id="GO:0046983">
    <property type="term" value="F:protein dimerization activity"/>
    <property type="evidence" value="ECO:0007669"/>
    <property type="project" value="InterPro"/>
</dbReference>
<dbReference type="PANTHER" id="PTHR47336:SF3">
    <property type="entry name" value="SERINE-RICH PROTEIN TYE7"/>
    <property type="match status" value="1"/>
</dbReference>
<dbReference type="Gene3D" id="4.10.280.10">
    <property type="entry name" value="Helix-loop-helix DNA-binding domain"/>
    <property type="match status" value="1"/>
</dbReference>
<dbReference type="OrthoDB" id="2133190at2759"/>
<evidence type="ECO:0000256" key="1">
    <source>
        <dbReference type="SAM" id="MobiDB-lite"/>
    </source>
</evidence>
<dbReference type="InterPro" id="IPR052099">
    <property type="entry name" value="Regulatory_TF_Diverse"/>
</dbReference>
<dbReference type="Proteomes" id="UP000095085">
    <property type="component" value="Unassembled WGS sequence"/>
</dbReference>
<proteinExistence type="predicted"/>
<evidence type="ECO:0000259" key="2">
    <source>
        <dbReference type="PROSITE" id="PS50888"/>
    </source>
</evidence>
<dbReference type="PROSITE" id="PS50888">
    <property type="entry name" value="BHLH"/>
    <property type="match status" value="1"/>
</dbReference>
<sequence length="299" mass="34137">MNNYQNSVPQYQQTQQAKELKKYSFAPSEPLSPITSNDDNQGWINELLAKSAPITNSNSFNDLNDLPQQYSNFDVAELSQTNSNLEKYFDNDSVFSGPEFFSSSETSQATSPHIKIEANEENFLPDLYSVNNKLETLQKSSDYTPKSLESIFDTKDILKDESINKNNRRSKLISDEKSSISKPTKKRNPRKRLTDTQKQAHNKIEKKYRININAKIAGLQQIIPWVASEKTAFETGKIDPKKDPANAVVNCNRLNKSMILEKATDYILYLQSNEQRIIQENLNLKKEILRLGGNADIFE</sequence>
<feature type="region of interest" description="Disordered" evidence="1">
    <location>
        <begin position="168"/>
        <end position="202"/>
    </location>
</feature>
<feature type="region of interest" description="Disordered" evidence="1">
    <location>
        <begin position="1"/>
        <end position="21"/>
    </location>
</feature>
<gene>
    <name evidence="3" type="ORF">HYPBUDRAFT_150863</name>
</gene>
<dbReference type="SMART" id="SM00353">
    <property type="entry name" value="HLH"/>
    <property type="match status" value="1"/>
</dbReference>
<dbReference type="SUPFAM" id="SSF47459">
    <property type="entry name" value="HLH, helix-loop-helix DNA-binding domain"/>
    <property type="match status" value="1"/>
</dbReference>
<evidence type="ECO:0000313" key="4">
    <source>
        <dbReference type="Proteomes" id="UP000095085"/>
    </source>
</evidence>
<protein>
    <submittedName>
        <fullName evidence="3">HLH-domain-containing protein</fullName>
    </submittedName>
</protein>
<dbReference type="InterPro" id="IPR011598">
    <property type="entry name" value="bHLH_dom"/>
</dbReference>
<reference evidence="4" key="1">
    <citation type="submission" date="2016-05" db="EMBL/GenBank/DDBJ databases">
        <title>Comparative genomics of biotechnologically important yeasts.</title>
        <authorList>
            <consortium name="DOE Joint Genome Institute"/>
            <person name="Riley R."/>
            <person name="Haridas S."/>
            <person name="Wolfe K.H."/>
            <person name="Lopes M.R."/>
            <person name="Hittinger C.T."/>
            <person name="Goker M."/>
            <person name="Salamov A."/>
            <person name="Wisecaver J."/>
            <person name="Long T.M."/>
            <person name="Aerts A.L."/>
            <person name="Barry K."/>
            <person name="Choi C."/>
            <person name="Clum A."/>
            <person name="Coughlan A.Y."/>
            <person name="Deshpande S."/>
            <person name="Douglass A.P."/>
            <person name="Hanson S.J."/>
            <person name="Klenk H.-P."/>
            <person name="Labutti K."/>
            <person name="Lapidus A."/>
            <person name="Lindquist E."/>
            <person name="Lipzen A."/>
            <person name="Meier-Kolthoff J.P."/>
            <person name="Ohm R.A."/>
            <person name="Otillar R.P."/>
            <person name="Pangilinan J."/>
            <person name="Peng Y."/>
            <person name="Rokas A."/>
            <person name="Rosa C.A."/>
            <person name="Scheuner C."/>
            <person name="Sibirny A.A."/>
            <person name="Slot J.C."/>
            <person name="Stielow J.B."/>
            <person name="Sun H."/>
            <person name="Kurtzman C.P."/>
            <person name="Blackwell M."/>
            <person name="Grigoriev I.V."/>
            <person name="Jeffries T.W."/>
        </authorList>
    </citation>
    <scope>NUCLEOTIDE SEQUENCE [LARGE SCALE GENOMIC DNA]</scope>
    <source>
        <strain evidence="4">NRRL Y-1933</strain>
    </source>
</reference>
<feature type="domain" description="BHLH" evidence="2">
    <location>
        <begin position="196"/>
        <end position="270"/>
    </location>
</feature>
<evidence type="ECO:0000313" key="3">
    <source>
        <dbReference type="EMBL" id="ODV64934.1"/>
    </source>
</evidence>
<dbReference type="EMBL" id="KV454546">
    <property type="protein sequence ID" value="ODV64934.1"/>
    <property type="molecule type" value="Genomic_DNA"/>
</dbReference>